<dbReference type="GO" id="GO:0006809">
    <property type="term" value="P:nitric oxide biosynthetic process"/>
    <property type="evidence" value="ECO:0007669"/>
    <property type="project" value="InterPro"/>
</dbReference>
<evidence type="ECO:0000256" key="17">
    <source>
        <dbReference type="PIRNR" id="PIRNR000233"/>
    </source>
</evidence>
<evidence type="ECO:0000256" key="4">
    <source>
        <dbReference type="ARBA" id="ARBA00006253"/>
    </source>
</evidence>
<dbReference type="Pfam" id="PF03404">
    <property type="entry name" value="Mo-co_dimer"/>
    <property type="match status" value="1"/>
</dbReference>
<dbReference type="Pfam" id="PF00175">
    <property type="entry name" value="NAD_binding_1"/>
    <property type="match status" value="1"/>
</dbReference>
<evidence type="ECO:0000313" key="21">
    <source>
        <dbReference type="EMBL" id="OJJ49897.1"/>
    </source>
</evidence>
<keyword evidence="14 17" id="KW-0534">Nitrate assimilation</keyword>
<evidence type="ECO:0000313" key="22">
    <source>
        <dbReference type="Proteomes" id="UP000184188"/>
    </source>
</evidence>
<feature type="binding site" evidence="18">
    <location>
        <position position="152"/>
    </location>
    <ligand>
        <name>Mo-molybdopterin</name>
        <dbReference type="ChEBI" id="CHEBI:71302"/>
    </ligand>
    <ligandPart>
        <name>Mo</name>
        <dbReference type="ChEBI" id="CHEBI:28685"/>
    </ligandPart>
</feature>
<dbReference type="InterPro" id="IPR008335">
    <property type="entry name" value="Mopterin_OxRdtase_euk"/>
</dbReference>
<dbReference type="RefSeq" id="XP_022584407.1">
    <property type="nucleotide sequence ID" value="XM_022728833.1"/>
</dbReference>
<name>A0A1L9SS23_9EURO</name>
<dbReference type="PRINTS" id="PR00363">
    <property type="entry name" value="CYTOCHROMEB5"/>
</dbReference>
<dbReference type="GO" id="GO:0020037">
    <property type="term" value="F:heme binding"/>
    <property type="evidence" value="ECO:0007669"/>
    <property type="project" value="InterPro"/>
</dbReference>
<dbReference type="InterPro" id="IPR018506">
    <property type="entry name" value="Cyt_B5_heme-BS"/>
</dbReference>
<dbReference type="SUPFAM" id="SSF81296">
    <property type="entry name" value="E set domains"/>
    <property type="match status" value="1"/>
</dbReference>
<keyword evidence="11" id="KW-0521">NADP</keyword>
<dbReference type="SUPFAM" id="SSF52343">
    <property type="entry name" value="Ferredoxin reductase-like, C-terminal NADP-linked domain"/>
    <property type="match status" value="1"/>
</dbReference>
<evidence type="ECO:0000256" key="3">
    <source>
        <dbReference type="ARBA" id="ARBA00003838"/>
    </source>
</evidence>
<dbReference type="Gene3D" id="3.10.120.10">
    <property type="entry name" value="Cytochrome b5-like heme/steroid binding domain"/>
    <property type="match status" value="1"/>
</dbReference>
<keyword evidence="13" id="KW-0408">Iron</keyword>
<dbReference type="InterPro" id="IPR001433">
    <property type="entry name" value="OxRdtase_FAD/NAD-bd"/>
</dbReference>
<keyword evidence="22" id="KW-1185">Reference proteome</keyword>
<comment type="function">
    <text evidence="3 17">Nitrate reductase is a key enzyme involved in the first step of nitrate assimilation in plants, fungi and bacteria.</text>
</comment>
<dbReference type="EMBL" id="KV878337">
    <property type="protein sequence ID" value="OJJ49897.1"/>
    <property type="molecule type" value="Genomic_DNA"/>
</dbReference>
<dbReference type="InterPro" id="IPR036400">
    <property type="entry name" value="Cyt_B5-like_heme/steroid_sf"/>
</dbReference>
<dbReference type="AlphaFoldDB" id="A0A1L9SS23"/>
<comment type="subunit">
    <text evidence="5">Homodimer.</text>
</comment>
<dbReference type="GO" id="GO:0008482">
    <property type="term" value="F:sulfite oxidase activity"/>
    <property type="evidence" value="ECO:0007669"/>
    <property type="project" value="TreeGrafter"/>
</dbReference>
<keyword evidence="10" id="KW-0274">FAD</keyword>
<comment type="cofactor">
    <cofactor evidence="2">
        <name>FAD</name>
        <dbReference type="ChEBI" id="CHEBI:57692"/>
    </cofactor>
</comment>
<evidence type="ECO:0000256" key="9">
    <source>
        <dbReference type="ARBA" id="ARBA00022723"/>
    </source>
</evidence>
<dbReference type="Proteomes" id="UP000184188">
    <property type="component" value="Unassembled WGS sequence"/>
</dbReference>
<accession>A0A1L9SS23</accession>
<evidence type="ECO:0000256" key="2">
    <source>
        <dbReference type="ARBA" id="ARBA00001974"/>
    </source>
</evidence>
<dbReference type="PANTHER" id="PTHR19372">
    <property type="entry name" value="SULFITE REDUCTASE"/>
    <property type="match status" value="1"/>
</dbReference>
<organism evidence="21 22">
    <name type="scientific">Penicilliopsis zonata CBS 506.65</name>
    <dbReference type="NCBI Taxonomy" id="1073090"/>
    <lineage>
        <taxon>Eukaryota</taxon>
        <taxon>Fungi</taxon>
        <taxon>Dikarya</taxon>
        <taxon>Ascomycota</taxon>
        <taxon>Pezizomycotina</taxon>
        <taxon>Eurotiomycetes</taxon>
        <taxon>Eurotiomycetidae</taxon>
        <taxon>Eurotiales</taxon>
        <taxon>Aspergillaceae</taxon>
        <taxon>Penicilliopsis</taxon>
    </lineage>
</organism>
<dbReference type="InterPro" id="IPR017938">
    <property type="entry name" value="Riboflavin_synthase-like_b-brl"/>
</dbReference>
<dbReference type="InterPro" id="IPR014756">
    <property type="entry name" value="Ig_E-set"/>
</dbReference>
<dbReference type="FunFam" id="2.40.30.10:FF:000021">
    <property type="entry name" value="NADH-cytochrome b5 reductase"/>
    <property type="match status" value="1"/>
</dbReference>
<dbReference type="STRING" id="1073090.A0A1L9SS23"/>
<evidence type="ECO:0000256" key="6">
    <source>
        <dbReference type="ARBA" id="ARBA00022505"/>
    </source>
</evidence>
<dbReference type="Gene3D" id="3.40.50.80">
    <property type="entry name" value="Nucleotide-binding domain of ferredoxin-NADP reductase (FNR) module"/>
    <property type="match status" value="1"/>
</dbReference>
<comment type="similarity">
    <text evidence="4 17">Belongs to the nitrate reductase family.</text>
</comment>
<evidence type="ECO:0000256" key="13">
    <source>
        <dbReference type="ARBA" id="ARBA00023004"/>
    </source>
</evidence>
<dbReference type="Pfam" id="PF00174">
    <property type="entry name" value="Oxidored_molyb"/>
    <property type="match status" value="1"/>
</dbReference>
<dbReference type="InterPro" id="IPR000572">
    <property type="entry name" value="OxRdtase_Mopterin-bd_dom"/>
</dbReference>
<evidence type="ECO:0000259" key="20">
    <source>
        <dbReference type="PROSITE" id="PS51384"/>
    </source>
</evidence>
<dbReference type="InterPro" id="IPR017927">
    <property type="entry name" value="FAD-bd_FR_type"/>
</dbReference>
<feature type="domain" description="FAD-binding FR-type" evidence="20">
    <location>
        <begin position="614"/>
        <end position="725"/>
    </location>
</feature>
<feature type="domain" description="Cytochrome b5 heme-binding" evidence="19">
    <location>
        <begin position="511"/>
        <end position="587"/>
    </location>
</feature>
<sequence length="868" mass="97238">MATITQVQTVNKTFPLKTGQVKVEEKVSIPSEIPDLADIPLPPSSKNPTEVLAIDKDTPDHHVPRDPRLIRLTGVHPFNVEPPLTTLYKQGFLTPQELFYVRNHGPVPQVREEDIPTWEISIEGLVENPLVLNFNQIMQEFDQITAPITLVCAGNRRKEQNTVRKSKGFSWGPAGLSTALFTGPLMGDILRRAKPLRRAKYVCMEGADKLPNGYYGTSVKLNWAMDPNRLIMLAYKMNGDPLQPDHGRPLRAVVPGQIGGRSVKWLKKLIVTDAPSDNWYHIYDNRVLPTMVTPDMSAKDPMWWRDERYAIYDLNVNSAIAHPEHNEELDLATAGPTYNARGYAYAGGGRRITRVEISLDKGKSWRLANIEYGEDKYRDFEGNLFGGKVDMYSRETCFCWSLWSLDLPVSELESSDDILLRAMDEAMSVQPRDMYWSVLGMMNNPWFRVLITKEDGRLKFEHPTHPAMTGGWMERVKKAGGDLLNGNWGERHEGEEPVEPEPVVEINMKKDGVNTMINIEQLKSNIKNNWFVVNGEVYDGTGFLEGHPGGAQSIISSAGLDISEEFLAIHSETAKGMMPGYHIGTLDKASLEALKNAPAEEESSEPRPTFLNSRAWTKSKLIEKKIVSWDTRIFKFKLEHEKQTLGLPIGQHLMLKVPDPAGNSSIIRSYTPVSDTNQEGSMDLLVKIYFKTDTIPGGKMTMALEELPLDAEVEIKGPTGKFEYCGNGKVIVGGKERHVRSFKMICGGTGITPVFQVLRAVMEDSADPTSCVLLDGNRLEEDILCREELEQYEAMDPGKTKCTIVHTLSQASEAWTGRRGRIGADLLREFAPPGEESMVLVCGPEPMEKSARKILLEQGWAASDLHFF</sequence>
<dbReference type="Pfam" id="PF00173">
    <property type="entry name" value="Cyt-b5"/>
    <property type="match status" value="1"/>
</dbReference>
<dbReference type="SUPFAM" id="SSF55856">
    <property type="entry name" value="Cytochrome b5-like heme/steroid binding domain"/>
    <property type="match status" value="1"/>
</dbReference>
<dbReference type="InterPro" id="IPR008333">
    <property type="entry name" value="Cbr1-like_FAD-bd_dom"/>
</dbReference>
<dbReference type="SMART" id="SM01117">
    <property type="entry name" value="Cyt-b5"/>
    <property type="match status" value="1"/>
</dbReference>
<dbReference type="FunFam" id="3.90.420.10:FF:000005">
    <property type="entry name" value="Nitrate reductase"/>
    <property type="match status" value="1"/>
</dbReference>
<keyword evidence="7" id="KW-0349">Heme</keyword>
<evidence type="ECO:0000256" key="1">
    <source>
        <dbReference type="ARBA" id="ARBA00001971"/>
    </source>
</evidence>
<keyword evidence="12" id="KW-0560">Oxidoreductase</keyword>
<evidence type="ECO:0000259" key="19">
    <source>
        <dbReference type="PROSITE" id="PS50255"/>
    </source>
</evidence>
<keyword evidence="9 18" id="KW-0479">Metal-binding</keyword>
<dbReference type="InterPro" id="IPR012137">
    <property type="entry name" value="Nitr_rd_NADH"/>
</dbReference>
<protein>
    <recommendedName>
        <fullName evidence="17">Nitrate reductase</fullName>
    </recommendedName>
</protein>
<evidence type="ECO:0000256" key="8">
    <source>
        <dbReference type="ARBA" id="ARBA00022630"/>
    </source>
</evidence>
<gene>
    <name evidence="21" type="ORF">ASPZODRAFT_59279</name>
</gene>
<dbReference type="GeneID" id="34615297"/>
<evidence type="ECO:0000256" key="14">
    <source>
        <dbReference type="ARBA" id="ARBA00023063"/>
    </source>
</evidence>
<reference evidence="22" key="1">
    <citation type="journal article" date="2017" name="Genome Biol.">
        <title>Comparative genomics reveals high biological diversity and specific adaptations in the industrially and medically important fungal genus Aspergillus.</title>
        <authorList>
            <person name="de Vries R.P."/>
            <person name="Riley R."/>
            <person name="Wiebenga A."/>
            <person name="Aguilar-Osorio G."/>
            <person name="Amillis S."/>
            <person name="Uchima C.A."/>
            <person name="Anderluh G."/>
            <person name="Asadollahi M."/>
            <person name="Askin M."/>
            <person name="Barry K."/>
            <person name="Battaglia E."/>
            <person name="Bayram O."/>
            <person name="Benocci T."/>
            <person name="Braus-Stromeyer S.A."/>
            <person name="Caldana C."/>
            <person name="Canovas D."/>
            <person name="Cerqueira G.C."/>
            <person name="Chen F."/>
            <person name="Chen W."/>
            <person name="Choi C."/>
            <person name="Clum A."/>
            <person name="Dos Santos R.A."/>
            <person name="Damasio A.R."/>
            <person name="Diallinas G."/>
            <person name="Emri T."/>
            <person name="Fekete E."/>
            <person name="Flipphi M."/>
            <person name="Freyberg S."/>
            <person name="Gallo A."/>
            <person name="Gournas C."/>
            <person name="Habgood R."/>
            <person name="Hainaut M."/>
            <person name="Harispe M.L."/>
            <person name="Henrissat B."/>
            <person name="Hilden K.S."/>
            <person name="Hope R."/>
            <person name="Hossain A."/>
            <person name="Karabika E."/>
            <person name="Karaffa L."/>
            <person name="Karanyi Z."/>
            <person name="Krasevec N."/>
            <person name="Kuo A."/>
            <person name="Kusch H."/>
            <person name="LaButti K."/>
            <person name="Lagendijk E.L."/>
            <person name="Lapidus A."/>
            <person name="Levasseur A."/>
            <person name="Lindquist E."/>
            <person name="Lipzen A."/>
            <person name="Logrieco A.F."/>
            <person name="MacCabe A."/>
            <person name="Maekelae M.R."/>
            <person name="Malavazi I."/>
            <person name="Melin P."/>
            <person name="Meyer V."/>
            <person name="Mielnichuk N."/>
            <person name="Miskei M."/>
            <person name="Molnar A.P."/>
            <person name="Mule G."/>
            <person name="Ngan C.Y."/>
            <person name="Orejas M."/>
            <person name="Orosz E."/>
            <person name="Ouedraogo J.P."/>
            <person name="Overkamp K.M."/>
            <person name="Park H.-S."/>
            <person name="Perrone G."/>
            <person name="Piumi F."/>
            <person name="Punt P.J."/>
            <person name="Ram A.F."/>
            <person name="Ramon A."/>
            <person name="Rauscher S."/>
            <person name="Record E."/>
            <person name="Riano-Pachon D.M."/>
            <person name="Robert V."/>
            <person name="Roehrig J."/>
            <person name="Ruller R."/>
            <person name="Salamov A."/>
            <person name="Salih N.S."/>
            <person name="Samson R.A."/>
            <person name="Sandor E."/>
            <person name="Sanguinetti M."/>
            <person name="Schuetze T."/>
            <person name="Sepcic K."/>
            <person name="Shelest E."/>
            <person name="Sherlock G."/>
            <person name="Sophianopoulou V."/>
            <person name="Squina F.M."/>
            <person name="Sun H."/>
            <person name="Susca A."/>
            <person name="Todd R.B."/>
            <person name="Tsang A."/>
            <person name="Unkles S.E."/>
            <person name="van de Wiele N."/>
            <person name="van Rossen-Uffink D."/>
            <person name="Oliveira J.V."/>
            <person name="Vesth T.C."/>
            <person name="Visser J."/>
            <person name="Yu J.-H."/>
            <person name="Zhou M."/>
            <person name="Andersen M.R."/>
            <person name="Archer D.B."/>
            <person name="Baker S.E."/>
            <person name="Benoit I."/>
            <person name="Brakhage A.A."/>
            <person name="Braus G.H."/>
            <person name="Fischer R."/>
            <person name="Frisvad J.C."/>
            <person name="Goldman G.H."/>
            <person name="Houbraken J."/>
            <person name="Oakley B."/>
            <person name="Pocsi I."/>
            <person name="Scazzocchio C."/>
            <person name="Seiboth B."/>
            <person name="vanKuyk P.A."/>
            <person name="Wortman J."/>
            <person name="Dyer P.S."/>
            <person name="Grigoriev I.V."/>
        </authorList>
    </citation>
    <scope>NUCLEOTIDE SEQUENCE [LARGE SCALE GENOMIC DNA]</scope>
    <source>
        <strain evidence="22">CBS 506.65</strain>
    </source>
</reference>
<dbReference type="PROSITE" id="PS50255">
    <property type="entry name" value="CYTOCHROME_B5_2"/>
    <property type="match status" value="1"/>
</dbReference>
<dbReference type="GO" id="GO:0050464">
    <property type="term" value="F:nitrate reductase (NADPH) activity"/>
    <property type="evidence" value="ECO:0007669"/>
    <property type="project" value="UniProtKB-EC"/>
</dbReference>
<dbReference type="InterPro" id="IPR036374">
    <property type="entry name" value="OxRdtase_Mopterin-bd_sf"/>
</dbReference>
<dbReference type="InterPro" id="IPR022407">
    <property type="entry name" value="OxRdtase_Mopterin_BS"/>
</dbReference>
<dbReference type="VEuPathDB" id="FungiDB:ASPZODRAFT_59279"/>
<comment type="cofactor">
    <cofactor evidence="1">
        <name>heme</name>
        <dbReference type="ChEBI" id="CHEBI:30413"/>
    </cofactor>
</comment>
<dbReference type="InterPro" id="IPR039261">
    <property type="entry name" value="FNR_nucleotide-bd"/>
</dbReference>
<dbReference type="OrthoDB" id="432685at2759"/>
<evidence type="ECO:0000256" key="11">
    <source>
        <dbReference type="ARBA" id="ARBA00022857"/>
    </source>
</evidence>
<evidence type="ECO:0000256" key="7">
    <source>
        <dbReference type="ARBA" id="ARBA00022617"/>
    </source>
</evidence>
<dbReference type="PANTHER" id="PTHR19372:SF7">
    <property type="entry name" value="SULFITE OXIDASE, MITOCHONDRIAL"/>
    <property type="match status" value="1"/>
</dbReference>
<dbReference type="PROSITE" id="PS00191">
    <property type="entry name" value="CYTOCHROME_B5_1"/>
    <property type="match status" value="1"/>
</dbReference>
<dbReference type="PIRSF" id="PIRSF000233">
    <property type="entry name" value="Nitr_rd_NADH"/>
    <property type="match status" value="1"/>
</dbReference>
<dbReference type="GO" id="GO:0006790">
    <property type="term" value="P:sulfur compound metabolic process"/>
    <property type="evidence" value="ECO:0007669"/>
    <property type="project" value="TreeGrafter"/>
</dbReference>
<dbReference type="InterPro" id="IPR005066">
    <property type="entry name" value="MoCF_OxRdtse_dimer"/>
</dbReference>
<dbReference type="GO" id="GO:0042128">
    <property type="term" value="P:nitrate assimilation"/>
    <property type="evidence" value="ECO:0007669"/>
    <property type="project" value="UniProtKB-KW"/>
</dbReference>
<dbReference type="Gene3D" id="2.60.40.650">
    <property type="match status" value="1"/>
</dbReference>
<evidence type="ECO:0000256" key="5">
    <source>
        <dbReference type="ARBA" id="ARBA00011738"/>
    </source>
</evidence>
<dbReference type="GO" id="GO:0030151">
    <property type="term" value="F:molybdenum ion binding"/>
    <property type="evidence" value="ECO:0007669"/>
    <property type="project" value="InterPro"/>
</dbReference>
<dbReference type="GO" id="GO:0043546">
    <property type="term" value="F:molybdopterin cofactor binding"/>
    <property type="evidence" value="ECO:0007669"/>
    <property type="project" value="InterPro"/>
</dbReference>
<dbReference type="SUPFAM" id="SSF63380">
    <property type="entry name" value="Riboflavin synthase domain-like"/>
    <property type="match status" value="1"/>
</dbReference>
<dbReference type="PROSITE" id="PS51384">
    <property type="entry name" value="FAD_FR"/>
    <property type="match status" value="1"/>
</dbReference>
<evidence type="ECO:0000256" key="12">
    <source>
        <dbReference type="ARBA" id="ARBA00023002"/>
    </source>
</evidence>
<dbReference type="InterPro" id="IPR001709">
    <property type="entry name" value="Flavoprot_Pyr_Nucl_cyt_Rdtase"/>
</dbReference>
<comment type="catalytic activity">
    <reaction evidence="16">
        <text>nitrite + NADP(+) + H2O = nitrate + NADPH + H(+)</text>
        <dbReference type="Rhea" id="RHEA:19061"/>
        <dbReference type="ChEBI" id="CHEBI:15377"/>
        <dbReference type="ChEBI" id="CHEBI:15378"/>
        <dbReference type="ChEBI" id="CHEBI:16301"/>
        <dbReference type="ChEBI" id="CHEBI:17632"/>
        <dbReference type="ChEBI" id="CHEBI:57783"/>
        <dbReference type="ChEBI" id="CHEBI:58349"/>
        <dbReference type="EC" id="1.7.1.3"/>
    </reaction>
</comment>
<comment type="cofactor">
    <cofactor evidence="18">
        <name>Mo-molybdopterin</name>
        <dbReference type="ChEBI" id="CHEBI:71302"/>
    </cofactor>
    <text evidence="18">Binds 1 Mo-molybdopterin (Mo-MPT) cofactor per subunit.</text>
</comment>
<evidence type="ECO:0000256" key="15">
    <source>
        <dbReference type="ARBA" id="ARBA00023157"/>
    </source>
</evidence>
<proteinExistence type="inferred from homology"/>
<dbReference type="Pfam" id="PF00970">
    <property type="entry name" value="FAD_binding_6"/>
    <property type="match status" value="1"/>
</dbReference>
<dbReference type="PRINTS" id="PR00407">
    <property type="entry name" value="EUMOPTERIN"/>
</dbReference>
<keyword evidence="15" id="KW-1015">Disulfide bond</keyword>
<keyword evidence="8" id="KW-0285">Flavoprotein</keyword>
<dbReference type="CDD" id="cd06183">
    <property type="entry name" value="cyt_b5_reduct_like"/>
    <property type="match status" value="1"/>
</dbReference>
<dbReference type="Gene3D" id="2.40.30.10">
    <property type="entry name" value="Translation factors"/>
    <property type="match status" value="1"/>
</dbReference>
<dbReference type="SUPFAM" id="SSF56524">
    <property type="entry name" value="Oxidoreductase molybdopterin-binding domain"/>
    <property type="match status" value="1"/>
</dbReference>
<dbReference type="PROSITE" id="PS00559">
    <property type="entry name" value="MOLYBDOPTERIN_EUK"/>
    <property type="match status" value="1"/>
</dbReference>
<evidence type="ECO:0000256" key="10">
    <source>
        <dbReference type="ARBA" id="ARBA00022827"/>
    </source>
</evidence>
<evidence type="ECO:0000256" key="18">
    <source>
        <dbReference type="PIRSR" id="PIRSR000233-1"/>
    </source>
</evidence>
<dbReference type="PRINTS" id="PR00406">
    <property type="entry name" value="CYTB5RDTASE"/>
</dbReference>
<evidence type="ECO:0000256" key="16">
    <source>
        <dbReference type="ARBA" id="ARBA00049155"/>
    </source>
</evidence>
<dbReference type="InterPro" id="IPR001199">
    <property type="entry name" value="Cyt_B5-like_heme/steroid-bd"/>
</dbReference>
<dbReference type="PRINTS" id="PR00371">
    <property type="entry name" value="FPNCR"/>
</dbReference>
<dbReference type="Gene3D" id="3.90.420.10">
    <property type="entry name" value="Oxidoreductase, molybdopterin-binding domain"/>
    <property type="match status" value="1"/>
</dbReference>
<keyword evidence="6 18" id="KW-0500">Molybdenum</keyword>